<proteinExistence type="predicted"/>
<keyword evidence="3" id="KW-1185">Reference proteome</keyword>
<feature type="region of interest" description="Disordered" evidence="1">
    <location>
        <begin position="58"/>
        <end position="82"/>
    </location>
</feature>
<accession>A0ABD0L6A3</accession>
<evidence type="ECO:0000313" key="2">
    <source>
        <dbReference type="EMBL" id="KAK7494910.1"/>
    </source>
</evidence>
<comment type="caution">
    <text evidence="2">The sequence shown here is derived from an EMBL/GenBank/DDBJ whole genome shotgun (WGS) entry which is preliminary data.</text>
</comment>
<evidence type="ECO:0000256" key="1">
    <source>
        <dbReference type="SAM" id="MobiDB-lite"/>
    </source>
</evidence>
<organism evidence="2 3">
    <name type="scientific">Batillaria attramentaria</name>
    <dbReference type="NCBI Taxonomy" id="370345"/>
    <lineage>
        <taxon>Eukaryota</taxon>
        <taxon>Metazoa</taxon>
        <taxon>Spiralia</taxon>
        <taxon>Lophotrochozoa</taxon>
        <taxon>Mollusca</taxon>
        <taxon>Gastropoda</taxon>
        <taxon>Caenogastropoda</taxon>
        <taxon>Sorbeoconcha</taxon>
        <taxon>Cerithioidea</taxon>
        <taxon>Batillariidae</taxon>
        <taxon>Batillaria</taxon>
    </lineage>
</organism>
<reference evidence="2 3" key="1">
    <citation type="journal article" date="2023" name="Sci. Data">
        <title>Genome assembly of the Korean intertidal mud-creeper Batillaria attramentaria.</title>
        <authorList>
            <person name="Patra A.K."/>
            <person name="Ho P.T."/>
            <person name="Jun S."/>
            <person name="Lee S.J."/>
            <person name="Kim Y."/>
            <person name="Won Y.J."/>
        </authorList>
    </citation>
    <scope>NUCLEOTIDE SEQUENCE [LARGE SCALE GENOMIC DNA]</scope>
    <source>
        <strain evidence="2">Wonlab-2016</strain>
    </source>
</reference>
<evidence type="ECO:0000313" key="3">
    <source>
        <dbReference type="Proteomes" id="UP001519460"/>
    </source>
</evidence>
<sequence>MLTKYNLDFFCYITLVNAGLCILVSRSVHARAVRNTEIFRANGREILFGPSAVIPSPEPTSISGLSNEAAETPSSPARDSHVDFHRDAKGARTLGAMETTLGESGASWSGALTLLIEVFNLLLHRAMVLICDVLMVRMGRLRTASRFGDKSLLSSLGYVATCLLNSLIVVPLSAPDIKRVRTADRANELVLKTGYLQV</sequence>
<name>A0ABD0L6A3_9CAEN</name>
<dbReference type="Proteomes" id="UP001519460">
    <property type="component" value="Unassembled WGS sequence"/>
</dbReference>
<dbReference type="EMBL" id="JACVVK020000079">
    <property type="protein sequence ID" value="KAK7494910.1"/>
    <property type="molecule type" value="Genomic_DNA"/>
</dbReference>
<dbReference type="AlphaFoldDB" id="A0ABD0L6A3"/>
<gene>
    <name evidence="2" type="ORF">BaRGS_00013789</name>
</gene>
<protein>
    <submittedName>
        <fullName evidence="2">Uncharacterized protein</fullName>
    </submittedName>
</protein>